<organism evidence="1 2">
    <name type="scientific">Desulfosporosinus nitroreducens</name>
    <dbReference type="NCBI Taxonomy" id="2018668"/>
    <lineage>
        <taxon>Bacteria</taxon>
        <taxon>Bacillati</taxon>
        <taxon>Bacillota</taxon>
        <taxon>Clostridia</taxon>
        <taxon>Eubacteriales</taxon>
        <taxon>Desulfitobacteriaceae</taxon>
        <taxon>Desulfosporosinus</taxon>
    </lineage>
</organism>
<reference evidence="1" key="1">
    <citation type="submission" date="2022-05" db="EMBL/GenBank/DDBJ databases">
        <title>Expanded diversity of anoxic marine methylotrophy in a Black Sea sulfate reducing microorganism.</title>
        <authorList>
            <person name="Fischer P.Q."/>
            <person name="Stams A.J.M."/>
            <person name="Villanueva L."/>
            <person name="Sousa D.Z."/>
        </authorList>
    </citation>
    <scope>NUCLEOTIDE SEQUENCE</scope>
    <source>
        <strain evidence="1">P130</strain>
    </source>
</reference>
<evidence type="ECO:0000313" key="1">
    <source>
        <dbReference type="EMBL" id="MDO0826006.1"/>
    </source>
</evidence>
<dbReference type="PANTHER" id="PTHR43873">
    <property type="entry name" value="COBYRINATE A,C-DIAMIDE SYNTHASE"/>
    <property type="match status" value="1"/>
</dbReference>
<dbReference type="EMBL" id="JAMJEV010000041">
    <property type="protein sequence ID" value="MDO0826006.1"/>
    <property type="molecule type" value="Genomic_DNA"/>
</dbReference>
<evidence type="ECO:0000313" key="2">
    <source>
        <dbReference type="Proteomes" id="UP001176021"/>
    </source>
</evidence>
<dbReference type="InterPro" id="IPR004484">
    <property type="entry name" value="CbiA/CobB_synth"/>
</dbReference>
<dbReference type="Gene3D" id="3.40.50.300">
    <property type="entry name" value="P-loop containing nucleotide triphosphate hydrolases"/>
    <property type="match status" value="1"/>
</dbReference>
<dbReference type="Proteomes" id="UP001176021">
    <property type="component" value="Unassembled WGS sequence"/>
</dbReference>
<dbReference type="PANTHER" id="PTHR43873:SF1">
    <property type="entry name" value="COBYRINATE A,C-DIAMIDE SYNTHASE"/>
    <property type="match status" value="1"/>
</dbReference>
<proteinExistence type="predicted"/>
<dbReference type="RefSeq" id="WP_302050361.1">
    <property type="nucleotide sequence ID" value="NZ_JAMJEV010000041.1"/>
</dbReference>
<gene>
    <name evidence="1" type="ORF">M8H41_24730</name>
</gene>
<accession>A0ABT8R1K6</accession>
<protein>
    <submittedName>
        <fullName evidence="1">Uncharacterized protein</fullName>
    </submittedName>
</protein>
<sequence>MSREVIRQSFIRHDVSVDLGIVEGGDGLYDGVDQAGSGSTAEVAKAIQAPVILVVDAECITRSVAAMVMGFIRFELLIWRSSNGYRKYSKQGCLGCYKRQL</sequence>
<dbReference type="SUPFAM" id="SSF52540">
    <property type="entry name" value="P-loop containing nucleoside triphosphate hydrolases"/>
    <property type="match status" value="1"/>
</dbReference>
<name>A0ABT8R1K6_9FIRM</name>
<keyword evidence="2" id="KW-1185">Reference proteome</keyword>
<dbReference type="InterPro" id="IPR027417">
    <property type="entry name" value="P-loop_NTPase"/>
</dbReference>
<comment type="caution">
    <text evidence="1">The sequence shown here is derived from an EMBL/GenBank/DDBJ whole genome shotgun (WGS) entry which is preliminary data.</text>
</comment>